<dbReference type="EMBL" id="OBDY01000007">
    <property type="protein sequence ID" value="SNY46002.1"/>
    <property type="molecule type" value="Genomic_DNA"/>
</dbReference>
<proteinExistence type="predicted"/>
<name>A0A285IDH9_9ACTN</name>
<evidence type="ECO:0000313" key="1">
    <source>
        <dbReference type="EMBL" id="SNY46002.1"/>
    </source>
</evidence>
<organism evidence="1 2">
    <name type="scientific">Paractinoplanes atraurantiacus</name>
    <dbReference type="NCBI Taxonomy" id="1036182"/>
    <lineage>
        <taxon>Bacteria</taxon>
        <taxon>Bacillati</taxon>
        <taxon>Actinomycetota</taxon>
        <taxon>Actinomycetes</taxon>
        <taxon>Micromonosporales</taxon>
        <taxon>Micromonosporaceae</taxon>
        <taxon>Paractinoplanes</taxon>
    </lineage>
</organism>
<evidence type="ECO:0000313" key="2">
    <source>
        <dbReference type="Proteomes" id="UP000219612"/>
    </source>
</evidence>
<gene>
    <name evidence="1" type="ORF">SAMN05421748_107348</name>
</gene>
<keyword evidence="2" id="KW-1185">Reference proteome</keyword>
<accession>A0A285IDH9</accession>
<dbReference type="Proteomes" id="UP000219612">
    <property type="component" value="Unassembled WGS sequence"/>
</dbReference>
<sequence length="42" mass="4265">MSLIRLLALVLLLSALLGVGRSAAVTLAPGQSSIEIESTRSG</sequence>
<reference evidence="2" key="1">
    <citation type="submission" date="2017-09" db="EMBL/GenBank/DDBJ databases">
        <authorList>
            <person name="Varghese N."/>
            <person name="Submissions S."/>
        </authorList>
    </citation>
    <scope>NUCLEOTIDE SEQUENCE [LARGE SCALE GENOMIC DNA]</scope>
    <source>
        <strain evidence="2">CGMCC 4.6857</strain>
    </source>
</reference>
<dbReference type="AlphaFoldDB" id="A0A285IDH9"/>
<protein>
    <submittedName>
        <fullName evidence="1">Uncharacterized protein</fullName>
    </submittedName>
</protein>